<reference evidence="3" key="1">
    <citation type="submission" date="2012-09" db="EMBL/GenBank/DDBJ databases">
        <title>Genome sequencing and comparative transcriptomics of race 1 and race 4 of banana pathogen: Fusarium oxysporum f. sp. cubense.</title>
        <authorList>
            <person name="Fang X."/>
            <person name="Huang J."/>
        </authorList>
    </citation>
    <scope>NUCLEOTIDE SEQUENCE [LARGE SCALE GENOMIC DNA]</scope>
    <source>
        <strain evidence="3">race 1</strain>
    </source>
</reference>
<evidence type="ECO:0000256" key="1">
    <source>
        <dbReference type="ARBA" id="ARBA00023242"/>
    </source>
</evidence>
<dbReference type="HOGENOM" id="CLU_023254_0_0_1"/>
<dbReference type="Proteomes" id="UP000016928">
    <property type="component" value="Unassembled WGS sequence"/>
</dbReference>
<sequence>MSTNQKLIQHFPPAFTMPKPCRYAIDMKVAHESESHIFSLSDMHTHEVSLHSILFTASAFKEVCQGVEFSILTRYHLGETLRCIQQSLQDKSTATAMATVGAIVNLASAASSFGDVETARKHMDGICRIFELRGGISPLGTAALAEMKCQRYLLPLLPIYMTDLYRIEICLSMAEGRKPRLLPNIQSWDSLMPRFSIHLAPESTFLDSRNLTTDRRLLSIWADLQHYSRLANESAPIPPELFLSISTTLPNRLLHLSYNARSTCELLRLCMLVYIKSILFSLPGVGKRMSYLSTNLEMALQTFIPCRREHSTFLLWALLIAGGCIFEDFGRTWHRQAIRETCDVLGVSSWKQCREMLSCVLWIGDLHDSLTQDGFIKVFGAT</sequence>
<keyword evidence="1" id="KW-0539">Nucleus</keyword>
<proteinExistence type="predicted"/>
<dbReference type="Pfam" id="PF11951">
    <property type="entry name" value="Fungal_trans_2"/>
    <property type="match status" value="2"/>
</dbReference>
<evidence type="ECO:0000313" key="2">
    <source>
        <dbReference type="EMBL" id="ENH71281.1"/>
    </source>
</evidence>
<reference evidence="3" key="2">
    <citation type="journal article" date="2014" name="PLoS ONE">
        <title>Genome and Transcriptome Analysis of the Fungal Pathogen Fusarium oxysporum f. sp. cubense Causing Banana Vascular Wilt Disease.</title>
        <authorList>
            <person name="Guo L."/>
            <person name="Han L."/>
            <person name="Yang L."/>
            <person name="Zeng H."/>
            <person name="Fan D."/>
            <person name="Zhu Y."/>
            <person name="Feng Y."/>
            <person name="Wang G."/>
            <person name="Peng C."/>
            <person name="Jiang X."/>
            <person name="Zhou D."/>
            <person name="Ni P."/>
            <person name="Liang C."/>
            <person name="Liu L."/>
            <person name="Wang J."/>
            <person name="Mao C."/>
            <person name="Fang X."/>
            <person name="Peng M."/>
            <person name="Huang J."/>
        </authorList>
    </citation>
    <scope>NUCLEOTIDE SEQUENCE [LARGE SCALE GENOMIC DNA]</scope>
    <source>
        <strain evidence="3">race 1</strain>
    </source>
</reference>
<dbReference type="PANTHER" id="PTHR37540:SF5">
    <property type="entry name" value="TRANSCRIPTION FACTOR DOMAIN-CONTAINING PROTEIN"/>
    <property type="match status" value="1"/>
</dbReference>
<evidence type="ECO:0000313" key="3">
    <source>
        <dbReference type="Proteomes" id="UP000016928"/>
    </source>
</evidence>
<protein>
    <recommendedName>
        <fullName evidence="4">Transcription factor domain-containing protein</fullName>
    </recommendedName>
</protein>
<dbReference type="EMBL" id="KB730148">
    <property type="protein sequence ID" value="ENH71281.1"/>
    <property type="molecule type" value="Genomic_DNA"/>
</dbReference>
<dbReference type="AlphaFoldDB" id="N4UR39"/>
<gene>
    <name evidence="2" type="ORF">FOC1_g10006138</name>
</gene>
<name>N4UR39_FUSC1</name>
<dbReference type="OrthoDB" id="4158087at2759"/>
<accession>N4UR39</accession>
<dbReference type="PANTHER" id="PTHR37540">
    <property type="entry name" value="TRANSCRIPTION FACTOR (ACR-2), PUTATIVE-RELATED-RELATED"/>
    <property type="match status" value="1"/>
</dbReference>
<organism evidence="2 3">
    <name type="scientific">Fusarium oxysporum f. sp. cubense (strain race 1)</name>
    <name type="common">Panama disease fungus</name>
    <dbReference type="NCBI Taxonomy" id="1229664"/>
    <lineage>
        <taxon>Eukaryota</taxon>
        <taxon>Fungi</taxon>
        <taxon>Dikarya</taxon>
        <taxon>Ascomycota</taxon>
        <taxon>Pezizomycotina</taxon>
        <taxon>Sordariomycetes</taxon>
        <taxon>Hypocreomycetidae</taxon>
        <taxon>Hypocreales</taxon>
        <taxon>Nectriaceae</taxon>
        <taxon>Fusarium</taxon>
        <taxon>Fusarium oxysporum species complex</taxon>
    </lineage>
</organism>
<dbReference type="VEuPathDB" id="FungiDB:FOC1_g10006138"/>
<dbReference type="STRING" id="1229664.N4UR39"/>
<evidence type="ECO:0008006" key="4">
    <source>
        <dbReference type="Google" id="ProtNLM"/>
    </source>
</evidence>
<dbReference type="InterPro" id="IPR021858">
    <property type="entry name" value="Fun_TF"/>
</dbReference>
<dbReference type="OMA" id="WADIREF"/>